<dbReference type="SUPFAM" id="SSF46689">
    <property type="entry name" value="Homeodomain-like"/>
    <property type="match status" value="1"/>
</dbReference>
<keyword evidence="3" id="KW-0805">Transcription regulation</keyword>
<dbReference type="InterPro" id="IPR001789">
    <property type="entry name" value="Sig_transdc_resp-reg_receiver"/>
</dbReference>
<reference evidence="8 9" key="1">
    <citation type="journal article" date="2015" name="Genome Announc.">
        <title>Genome Sequence of a Sulfate-Reducing Thermophilic Bacterium, Thermodesulfobacterium commune DSM 2178T (Phylum Thermodesulfobacteria).</title>
        <authorList>
            <person name="Bhatnagar S."/>
            <person name="Badger J.H."/>
            <person name="Madupu R."/>
            <person name="Khouri H.M."/>
            <person name="O'Connor E.M."/>
            <person name="Robb F.T."/>
            <person name="Ward N.L."/>
            <person name="Eisen J.A."/>
        </authorList>
    </citation>
    <scope>NUCLEOTIDE SEQUENCE [LARGE SCALE GENOMIC DNA]</scope>
    <source>
        <strain evidence="8 9">DSM 2178</strain>
    </source>
</reference>
<dbReference type="Gene3D" id="1.10.10.60">
    <property type="entry name" value="Homeodomain-like"/>
    <property type="match status" value="1"/>
</dbReference>
<dbReference type="Gene3D" id="1.10.8.60">
    <property type="match status" value="1"/>
</dbReference>
<feature type="domain" description="Sigma-54 factor interaction" evidence="6">
    <location>
        <begin position="145"/>
        <end position="366"/>
    </location>
</feature>
<dbReference type="InterPro" id="IPR009057">
    <property type="entry name" value="Homeodomain-like_sf"/>
</dbReference>
<dbReference type="InterPro" id="IPR011006">
    <property type="entry name" value="CheY-like_superfamily"/>
</dbReference>
<dbReference type="KEGG" id="tcm:HL41_07260"/>
<keyword evidence="2" id="KW-0067">ATP-binding</keyword>
<dbReference type="GO" id="GO:0000160">
    <property type="term" value="P:phosphorelay signal transduction system"/>
    <property type="evidence" value="ECO:0007669"/>
    <property type="project" value="InterPro"/>
</dbReference>
<dbReference type="PRINTS" id="PR01590">
    <property type="entry name" value="HTHFIS"/>
</dbReference>
<evidence type="ECO:0000259" key="6">
    <source>
        <dbReference type="PROSITE" id="PS50045"/>
    </source>
</evidence>
<protein>
    <submittedName>
        <fullName evidence="8">Fis family transcriptional regulator</fullName>
    </submittedName>
</protein>
<accession>A0A075WT75</accession>
<dbReference type="GO" id="GO:0043565">
    <property type="term" value="F:sequence-specific DNA binding"/>
    <property type="evidence" value="ECO:0007669"/>
    <property type="project" value="InterPro"/>
</dbReference>
<dbReference type="SUPFAM" id="SSF52540">
    <property type="entry name" value="P-loop containing nucleoside triphosphate hydrolases"/>
    <property type="match status" value="1"/>
</dbReference>
<evidence type="ECO:0000313" key="8">
    <source>
        <dbReference type="EMBL" id="AIH04499.1"/>
    </source>
</evidence>
<dbReference type="InterPro" id="IPR002197">
    <property type="entry name" value="HTH_Fis"/>
</dbReference>
<dbReference type="AlphaFoldDB" id="A0A075WT75"/>
<keyword evidence="4" id="KW-0804">Transcription</keyword>
<dbReference type="eggNOG" id="COG2204">
    <property type="taxonomic scope" value="Bacteria"/>
</dbReference>
<evidence type="ECO:0000256" key="4">
    <source>
        <dbReference type="ARBA" id="ARBA00023163"/>
    </source>
</evidence>
<dbReference type="InterPro" id="IPR027417">
    <property type="entry name" value="P-loop_NTPase"/>
</dbReference>
<proteinExistence type="predicted"/>
<evidence type="ECO:0000256" key="3">
    <source>
        <dbReference type="ARBA" id="ARBA00023015"/>
    </source>
</evidence>
<dbReference type="HOGENOM" id="CLU_000445_0_6_0"/>
<dbReference type="STRING" id="289377.HL41_07260"/>
<keyword evidence="1" id="KW-0547">Nucleotide-binding</keyword>
<dbReference type="Gene3D" id="3.40.50.300">
    <property type="entry name" value="P-loop containing nucleotide triphosphate hydrolases"/>
    <property type="match status" value="1"/>
</dbReference>
<dbReference type="Gene3D" id="3.40.50.2300">
    <property type="match status" value="1"/>
</dbReference>
<dbReference type="InterPro" id="IPR003593">
    <property type="entry name" value="AAA+_ATPase"/>
</dbReference>
<name>A0A075WT75_9BACT</name>
<keyword evidence="5" id="KW-0597">Phosphoprotein</keyword>
<dbReference type="InterPro" id="IPR058031">
    <property type="entry name" value="AAA_lid_NorR"/>
</dbReference>
<organism evidence="8 9">
    <name type="scientific">Thermodesulfobacterium commune DSM 2178</name>
    <dbReference type="NCBI Taxonomy" id="289377"/>
    <lineage>
        <taxon>Bacteria</taxon>
        <taxon>Pseudomonadati</taxon>
        <taxon>Thermodesulfobacteriota</taxon>
        <taxon>Thermodesulfobacteria</taxon>
        <taxon>Thermodesulfobacteriales</taxon>
        <taxon>Thermodesulfobacteriaceae</taxon>
        <taxon>Thermodesulfobacterium</taxon>
    </lineage>
</organism>
<feature type="modified residue" description="4-aspartylphosphate" evidence="5">
    <location>
        <position position="55"/>
    </location>
</feature>
<dbReference type="Proteomes" id="UP000028481">
    <property type="component" value="Chromosome"/>
</dbReference>
<dbReference type="PROSITE" id="PS00688">
    <property type="entry name" value="SIGMA54_INTERACT_3"/>
    <property type="match status" value="1"/>
</dbReference>
<dbReference type="PANTHER" id="PTHR32071">
    <property type="entry name" value="TRANSCRIPTIONAL REGULATORY PROTEIN"/>
    <property type="match status" value="1"/>
</dbReference>
<sequence length="441" mass="49549">MDKNPSIVIVEDDTSFASFLEMTFQEENYKVWVFHNPETALFHLPELNPDIVITDLKMPGLDGITFIKKAKKILPETVFLVITAFGTIPSAVEAMKAGAVDYLTKPLSSPEELLAKVNLYLKKFKKSPSFYPADLPPLEVVFAGMEDLYEQLIEIAPTDATVCLLGETGTGKSLIAKIIHVLSGRKGPFVEINCAALPENLVEAELFGYEKGAFTGAIKTKPGKFELAREGTLFLDEISEMSLTVQAKFLRVLQDKAFERLGGLETLKTDARFIVATNKDLEKLVAEGIFREDLFYRINVFSFYLPPLRDRKKHLKTIVQYLLEKICQKLGKPLKPLSPSSWEKLENYSFPGNIRELENILERAVILSKGDMIEVEIPFKAKDLFQDKTTLKDDLQIKNLEKKAILKALEVTKGNKPEAAKLLGISLKTLYNKLKDLGLKE</sequence>
<dbReference type="SUPFAM" id="SSF52172">
    <property type="entry name" value="CheY-like"/>
    <property type="match status" value="1"/>
</dbReference>
<dbReference type="Pfam" id="PF00072">
    <property type="entry name" value="Response_reg"/>
    <property type="match status" value="1"/>
</dbReference>
<evidence type="ECO:0000313" key="9">
    <source>
        <dbReference type="Proteomes" id="UP000028481"/>
    </source>
</evidence>
<dbReference type="FunFam" id="3.40.50.300:FF:000006">
    <property type="entry name" value="DNA-binding transcriptional regulator NtrC"/>
    <property type="match status" value="1"/>
</dbReference>
<dbReference type="RefSeq" id="WP_038062144.1">
    <property type="nucleotide sequence ID" value="NZ_CP008796.1"/>
</dbReference>
<dbReference type="OrthoDB" id="9814761at2"/>
<dbReference type="Pfam" id="PF25601">
    <property type="entry name" value="AAA_lid_14"/>
    <property type="match status" value="1"/>
</dbReference>
<dbReference type="CDD" id="cd00009">
    <property type="entry name" value="AAA"/>
    <property type="match status" value="1"/>
</dbReference>
<dbReference type="Pfam" id="PF02954">
    <property type="entry name" value="HTH_8"/>
    <property type="match status" value="1"/>
</dbReference>
<dbReference type="PaxDb" id="289377-HL41_07260"/>
<evidence type="ECO:0000256" key="1">
    <source>
        <dbReference type="ARBA" id="ARBA00022741"/>
    </source>
</evidence>
<evidence type="ECO:0000259" key="7">
    <source>
        <dbReference type="PROSITE" id="PS50110"/>
    </source>
</evidence>
<dbReference type="SMART" id="SM00448">
    <property type="entry name" value="REC"/>
    <property type="match status" value="1"/>
</dbReference>
<keyword evidence="9" id="KW-1185">Reference proteome</keyword>
<dbReference type="GO" id="GO:0006355">
    <property type="term" value="P:regulation of DNA-templated transcription"/>
    <property type="evidence" value="ECO:0007669"/>
    <property type="project" value="InterPro"/>
</dbReference>
<dbReference type="SMART" id="SM00382">
    <property type="entry name" value="AAA"/>
    <property type="match status" value="1"/>
</dbReference>
<evidence type="ECO:0000256" key="2">
    <source>
        <dbReference type="ARBA" id="ARBA00022840"/>
    </source>
</evidence>
<dbReference type="InterPro" id="IPR025944">
    <property type="entry name" value="Sigma_54_int_dom_CS"/>
</dbReference>
<gene>
    <name evidence="8" type="ORF">HL41_07260</name>
</gene>
<dbReference type="InterPro" id="IPR002078">
    <property type="entry name" value="Sigma_54_int"/>
</dbReference>
<dbReference type="PROSITE" id="PS50045">
    <property type="entry name" value="SIGMA54_INTERACT_4"/>
    <property type="match status" value="1"/>
</dbReference>
<dbReference type="PROSITE" id="PS50110">
    <property type="entry name" value="RESPONSE_REGULATORY"/>
    <property type="match status" value="1"/>
</dbReference>
<evidence type="ECO:0000256" key="5">
    <source>
        <dbReference type="PROSITE-ProRule" id="PRU00169"/>
    </source>
</evidence>
<dbReference type="GO" id="GO:0005524">
    <property type="term" value="F:ATP binding"/>
    <property type="evidence" value="ECO:0007669"/>
    <property type="project" value="UniProtKB-KW"/>
</dbReference>
<feature type="domain" description="Response regulatory" evidence="7">
    <location>
        <begin position="6"/>
        <end position="120"/>
    </location>
</feature>
<dbReference type="EMBL" id="CP008796">
    <property type="protein sequence ID" value="AIH04499.1"/>
    <property type="molecule type" value="Genomic_DNA"/>
</dbReference>
<dbReference type="PANTHER" id="PTHR32071:SF57">
    <property type="entry name" value="C4-DICARBOXYLATE TRANSPORT TRANSCRIPTIONAL REGULATORY PROTEIN DCTD"/>
    <property type="match status" value="1"/>
</dbReference>
<dbReference type="Pfam" id="PF00158">
    <property type="entry name" value="Sigma54_activat"/>
    <property type="match status" value="1"/>
</dbReference>